<evidence type="ECO:0000256" key="1">
    <source>
        <dbReference type="ARBA" id="ARBA00004141"/>
    </source>
</evidence>
<accession>A0A8H5AXG9</accession>
<sequence length="82" mass="8865">MDTYSEVKALHHSLPAFSPLIPTSLLPYIALFTLVPTFVLAFYFSTLPKDRFALREPLVAIVASALGGFGIVATFCAVGVYV</sequence>
<gene>
    <name evidence="7" type="ORF">D9619_003571</name>
</gene>
<evidence type="ECO:0000256" key="2">
    <source>
        <dbReference type="ARBA" id="ARBA00009825"/>
    </source>
</evidence>
<reference evidence="7 8" key="1">
    <citation type="journal article" date="2020" name="ISME J.">
        <title>Uncovering the hidden diversity of litter-decomposition mechanisms in mushroom-forming fungi.</title>
        <authorList>
            <person name="Floudas D."/>
            <person name="Bentzer J."/>
            <person name="Ahren D."/>
            <person name="Johansson T."/>
            <person name="Persson P."/>
            <person name="Tunlid A."/>
        </authorList>
    </citation>
    <scope>NUCLEOTIDE SEQUENCE [LARGE SCALE GENOMIC DNA]</scope>
    <source>
        <strain evidence="7 8">CBS 101986</strain>
    </source>
</reference>
<comment type="function">
    <text evidence="6">Subunit of the oligosaccharyl transferase (OST) complex that catalyzes the initial transfer of a defined glycan (Glc(3)Man(9)GlcNAc(2) in eukaryotes) from the lipid carrier dolichol-pyrophosphate to an asparagine residue within an Asn-X-Ser/Thr consensus motif in nascent polypeptide chains, the first step in protein N-glycosylation. N-glycosylation occurs cotranslationally and the complex associates with the Sec61 complex at the channel-forming translocon complex that mediates protein translocation across the endoplasmic reticulum (ER). All subunits are required for a maximal enzyme activity.</text>
</comment>
<dbReference type="GO" id="GO:0008250">
    <property type="term" value="C:oligosaccharyltransferase complex"/>
    <property type="evidence" value="ECO:0007669"/>
    <property type="project" value="UniProtKB-UniRule"/>
</dbReference>
<organism evidence="7 8">
    <name type="scientific">Psilocybe cf. subviscida</name>
    <dbReference type="NCBI Taxonomy" id="2480587"/>
    <lineage>
        <taxon>Eukaryota</taxon>
        <taxon>Fungi</taxon>
        <taxon>Dikarya</taxon>
        <taxon>Basidiomycota</taxon>
        <taxon>Agaricomycotina</taxon>
        <taxon>Agaricomycetes</taxon>
        <taxon>Agaricomycetidae</taxon>
        <taxon>Agaricales</taxon>
        <taxon>Agaricineae</taxon>
        <taxon>Strophariaceae</taxon>
        <taxon>Psilocybe</taxon>
    </lineage>
</organism>
<comment type="similarity">
    <text evidence="2 6">Belongs to the OST5 family.</text>
</comment>
<keyword evidence="4 6" id="KW-1133">Transmembrane helix</keyword>
<keyword evidence="8" id="KW-1185">Reference proteome</keyword>
<evidence type="ECO:0000313" key="7">
    <source>
        <dbReference type="EMBL" id="KAF5312678.1"/>
    </source>
</evidence>
<name>A0A8H5AXG9_9AGAR</name>
<dbReference type="Pfam" id="PF05251">
    <property type="entry name" value="Ost5"/>
    <property type="match status" value="1"/>
</dbReference>
<proteinExistence type="inferred from homology"/>
<protein>
    <recommendedName>
        <fullName evidence="6">Dolichyl-diphosphooligosaccharide-protein glycosyltransferase subunit OST5</fullName>
    </recommendedName>
</protein>
<comment type="caution">
    <text evidence="7">The sequence shown here is derived from an EMBL/GenBank/DDBJ whole genome shotgun (WGS) entry which is preliminary data.</text>
</comment>
<dbReference type="AlphaFoldDB" id="A0A8H5AXG9"/>
<dbReference type="InterPro" id="IPR007915">
    <property type="entry name" value="TMEM258/Ost5"/>
</dbReference>
<evidence type="ECO:0000256" key="5">
    <source>
        <dbReference type="ARBA" id="ARBA00023136"/>
    </source>
</evidence>
<evidence type="ECO:0000313" key="8">
    <source>
        <dbReference type="Proteomes" id="UP000567179"/>
    </source>
</evidence>
<evidence type="ECO:0000256" key="3">
    <source>
        <dbReference type="ARBA" id="ARBA00022692"/>
    </source>
</evidence>
<keyword evidence="3 6" id="KW-0812">Transmembrane</keyword>
<comment type="subunit">
    <text evidence="6">Component of the oligosaccharyltransferase (OST) complex.</text>
</comment>
<dbReference type="EMBL" id="JAACJJ010000056">
    <property type="protein sequence ID" value="KAF5312678.1"/>
    <property type="molecule type" value="Genomic_DNA"/>
</dbReference>
<keyword evidence="5 6" id="KW-0472">Membrane</keyword>
<evidence type="ECO:0000256" key="6">
    <source>
        <dbReference type="RuleBase" id="RU367008"/>
    </source>
</evidence>
<dbReference type="GO" id="GO:0006487">
    <property type="term" value="P:protein N-linked glycosylation"/>
    <property type="evidence" value="ECO:0007669"/>
    <property type="project" value="UniProtKB-UniRule"/>
</dbReference>
<evidence type="ECO:0000256" key="4">
    <source>
        <dbReference type="ARBA" id="ARBA00022989"/>
    </source>
</evidence>
<dbReference type="Proteomes" id="UP000567179">
    <property type="component" value="Unassembled WGS sequence"/>
</dbReference>
<feature type="transmembrane region" description="Helical" evidence="6">
    <location>
        <begin position="58"/>
        <end position="81"/>
    </location>
</feature>
<feature type="transmembrane region" description="Helical" evidence="6">
    <location>
        <begin position="25"/>
        <end position="46"/>
    </location>
</feature>
<comment type="subcellular location">
    <subcellularLocation>
        <location evidence="1 6">Membrane</location>
        <topology evidence="1 6">Multi-pass membrane protein</topology>
    </subcellularLocation>
</comment>